<name>A0A699R3H6_TANCI</name>
<feature type="non-terminal residue" evidence="1">
    <location>
        <position position="1"/>
    </location>
</feature>
<evidence type="ECO:0000313" key="1">
    <source>
        <dbReference type="EMBL" id="GFC77471.1"/>
    </source>
</evidence>
<sequence>DSDSNVKEDTRSNSEFLVDLNAEFYDRSLLANQKRIYKRSGRIGSAKKPMDMYKETCFACGKQGLKAKIDVLTKKIDAMSKGKSKKGLVVESFDWDGDSVSYEAEEVTRVKAFMAIAEDEPSIGKNDARSGQWV</sequence>
<comment type="caution">
    <text evidence="1">The sequence shown here is derived from an EMBL/GenBank/DDBJ whole genome shotgun (WGS) entry which is preliminary data.</text>
</comment>
<organism evidence="1">
    <name type="scientific">Tanacetum cinerariifolium</name>
    <name type="common">Dalmatian daisy</name>
    <name type="synonym">Chrysanthemum cinerariifolium</name>
    <dbReference type="NCBI Taxonomy" id="118510"/>
    <lineage>
        <taxon>Eukaryota</taxon>
        <taxon>Viridiplantae</taxon>
        <taxon>Streptophyta</taxon>
        <taxon>Embryophyta</taxon>
        <taxon>Tracheophyta</taxon>
        <taxon>Spermatophyta</taxon>
        <taxon>Magnoliopsida</taxon>
        <taxon>eudicotyledons</taxon>
        <taxon>Gunneridae</taxon>
        <taxon>Pentapetalae</taxon>
        <taxon>asterids</taxon>
        <taxon>campanulids</taxon>
        <taxon>Asterales</taxon>
        <taxon>Asteraceae</taxon>
        <taxon>Asteroideae</taxon>
        <taxon>Anthemideae</taxon>
        <taxon>Anthemidinae</taxon>
        <taxon>Tanacetum</taxon>
    </lineage>
</organism>
<gene>
    <name evidence="1" type="ORF">Tci_849441</name>
</gene>
<accession>A0A699R3H6</accession>
<dbReference type="AlphaFoldDB" id="A0A699R3H6"/>
<protein>
    <submittedName>
        <fullName evidence="1">Uncharacterized protein</fullName>
    </submittedName>
</protein>
<proteinExistence type="predicted"/>
<reference evidence="1" key="1">
    <citation type="journal article" date="2019" name="Sci. Rep.">
        <title>Draft genome of Tanacetum cinerariifolium, the natural source of mosquito coil.</title>
        <authorList>
            <person name="Yamashiro T."/>
            <person name="Shiraishi A."/>
            <person name="Satake H."/>
            <person name="Nakayama K."/>
        </authorList>
    </citation>
    <scope>NUCLEOTIDE SEQUENCE</scope>
</reference>
<dbReference type="EMBL" id="BKCJ011061182">
    <property type="protein sequence ID" value="GFC77471.1"/>
    <property type="molecule type" value="Genomic_DNA"/>
</dbReference>